<dbReference type="InterPro" id="IPR015422">
    <property type="entry name" value="PyrdxlP-dep_Trfase_small"/>
</dbReference>
<dbReference type="Gene3D" id="3.90.1150.10">
    <property type="entry name" value="Aspartate Aminotransferase, domain 1"/>
    <property type="match status" value="2"/>
</dbReference>
<evidence type="ECO:0000256" key="33">
    <source>
        <dbReference type="ARBA" id="ARBA00048500"/>
    </source>
</evidence>
<comment type="cofactor">
    <cofactor evidence="1">
        <name>pyridoxal 5'-phosphate</name>
        <dbReference type="ChEBI" id="CHEBI:597326"/>
    </cofactor>
</comment>
<keyword evidence="10" id="KW-0496">Mitochondrion</keyword>
<comment type="catalytic activity">
    <reaction evidence="34">
        <text>N(omega),N(omega)-dimethyl-L-arginine + 2-oxobutanoate = 5-(3,3-dimethylguanidino)-2-oxopentanoate + (2S)-2-aminobutanoate</text>
        <dbReference type="Rhea" id="RHEA:77351"/>
        <dbReference type="ChEBI" id="CHEBI:16763"/>
        <dbReference type="ChEBI" id="CHEBI:58326"/>
        <dbReference type="ChEBI" id="CHEBI:74359"/>
        <dbReference type="ChEBI" id="CHEBI:197301"/>
    </reaction>
</comment>
<evidence type="ECO:0000256" key="23">
    <source>
        <dbReference type="ARBA" id="ARBA00043758"/>
    </source>
</evidence>
<dbReference type="GO" id="GO:0009436">
    <property type="term" value="P:glyoxylate catabolic process"/>
    <property type="evidence" value="ECO:0007669"/>
    <property type="project" value="TreeGrafter"/>
</dbReference>
<comment type="catalytic activity">
    <reaction evidence="11">
        <text>glyoxylate + L-alanine = glycine + pyruvate</text>
        <dbReference type="Rhea" id="RHEA:24248"/>
        <dbReference type="ChEBI" id="CHEBI:15361"/>
        <dbReference type="ChEBI" id="CHEBI:36655"/>
        <dbReference type="ChEBI" id="CHEBI:57305"/>
        <dbReference type="ChEBI" id="CHEBI:57972"/>
        <dbReference type="EC" id="2.6.1.44"/>
    </reaction>
    <physiologicalReaction direction="left-to-right" evidence="11">
        <dbReference type="Rhea" id="RHEA:24249"/>
    </physiologicalReaction>
</comment>
<dbReference type="GO" id="GO:0030170">
    <property type="term" value="F:pyridoxal phosphate binding"/>
    <property type="evidence" value="ECO:0007669"/>
    <property type="project" value="InterPro"/>
</dbReference>
<dbReference type="EC" id="2.6.1.44" evidence="5"/>
<dbReference type="EMBL" id="GITU01000531">
    <property type="protein sequence ID" value="MBC1169234.1"/>
    <property type="molecule type" value="Transcribed_RNA"/>
</dbReference>
<evidence type="ECO:0000256" key="7">
    <source>
        <dbReference type="ARBA" id="ARBA00022679"/>
    </source>
</evidence>
<keyword evidence="7 39" id="KW-0808">Transferase</keyword>
<evidence type="ECO:0000256" key="3">
    <source>
        <dbReference type="ARBA" id="ARBA00008954"/>
    </source>
</evidence>
<evidence type="ECO:0000256" key="27">
    <source>
        <dbReference type="ARBA" id="ARBA00043826"/>
    </source>
</evidence>
<evidence type="ECO:0000256" key="31">
    <source>
        <dbReference type="ARBA" id="ARBA00047892"/>
    </source>
</evidence>
<dbReference type="EC" id="2.6.1.40" evidence="12"/>
<evidence type="ECO:0000313" key="39">
    <source>
        <dbReference type="EMBL" id="MBC1169234.1"/>
    </source>
</evidence>
<evidence type="ECO:0000256" key="30">
    <source>
        <dbReference type="ARBA" id="ARBA00044258"/>
    </source>
</evidence>
<evidence type="ECO:0000313" key="41">
    <source>
        <dbReference type="Proteomes" id="UP000092461"/>
    </source>
</evidence>
<dbReference type="InterPro" id="IPR005814">
    <property type="entry name" value="Aminotrans_3"/>
</dbReference>
<keyword evidence="6 39" id="KW-0032">Aminotransferase</keyword>
<comment type="catalytic activity">
    <reaction evidence="26">
        <text>3-oxopropanoate + L-alanine = beta-alanine + pyruvate</text>
        <dbReference type="Rhea" id="RHEA:14077"/>
        <dbReference type="ChEBI" id="CHEBI:15361"/>
        <dbReference type="ChEBI" id="CHEBI:33190"/>
        <dbReference type="ChEBI" id="CHEBI:57966"/>
        <dbReference type="ChEBI" id="CHEBI:57972"/>
        <dbReference type="EC" id="2.6.1.18"/>
    </reaction>
    <physiologicalReaction direction="right-to-left" evidence="26">
        <dbReference type="Rhea" id="RHEA:14079"/>
    </physiologicalReaction>
</comment>
<evidence type="ECO:0000256" key="11">
    <source>
        <dbReference type="ARBA" id="ARBA00033660"/>
    </source>
</evidence>
<dbReference type="Pfam" id="PF00202">
    <property type="entry name" value="Aminotran_3"/>
    <property type="match status" value="2"/>
</dbReference>
<dbReference type="PROSITE" id="PS00600">
    <property type="entry name" value="AA_TRANSFER_CLASS_3"/>
    <property type="match status" value="1"/>
</dbReference>
<sequence>MAPLSERPVDFHSLRGFASSTGAATSQLPSIPSCDFEAPPYRGPSYERIVEIQKTRLTPNVTPYYRKPLLIHSGKMQWLFDHEGRKYLDMFGGIVTVSVGHCHPKVNAALSAQMETLWHTTNIYMHPKIHEYAERITQTMPGDLKRVYFVNSGSEANDLAMLMARLHTGNHEIVSFRNAYHGASPLTMGITAHSTWRFPLPGVSNGIIHAMNPDPYQGHWGGRYCRDSVAQTIRECECPADGATCAATDKYYHELEQIFRFSLPRGRVAGMFAESIQGVGGTVQYPKGYIAKAAKLVRANGGIFIADEVQSGFGRTGDHFWGFEGHGIIPDIVTCAKGIGNGFPIGAVITTPEIAQCLDRALHFNTYGGNPLASAVGIAVLDVIEEEELQKNSKIGLMIGVELVEDRTTRKPLSTPHVIEIWEKCKDIGVLLGRGGLNGNVFRIKPPMCINTHDVAFTLQALDHVLENFHSLRGFASSTGAATSQLPSIPSCDFEAPPYRGPSYERIVEIQKTRLTPNVTPYYRKPLLIHSGKMQWLFDHEGRKYLDMFGGIVTVSVGHCHPKVNAALSAQMETLWHTTNIYMHPKIHEYAERITQTMPGDLKRVYFVNSGSEANDLAMLMARLHTGNHEIVSFRNAYHGASPLTMGITAHSTWRFPPAGC</sequence>
<evidence type="ECO:0000256" key="12">
    <source>
        <dbReference type="ARBA" id="ARBA00039130"/>
    </source>
</evidence>
<comment type="catalytic activity">
    <reaction evidence="31">
        <text>N(omega),N(omega)-dimethyl-L-arginine + glyoxylate = 5-(3,3-dimethylguanidino)-2-oxopentanoate + glycine</text>
        <dbReference type="Rhea" id="RHEA:77311"/>
        <dbReference type="ChEBI" id="CHEBI:36655"/>
        <dbReference type="ChEBI" id="CHEBI:57305"/>
        <dbReference type="ChEBI" id="CHEBI:58326"/>
        <dbReference type="ChEBI" id="CHEBI:197301"/>
    </reaction>
</comment>
<comment type="subcellular location">
    <subcellularLocation>
        <location evidence="2">Mitochondrion</location>
    </subcellularLocation>
</comment>
<comment type="catalytic activity">
    <reaction evidence="18">
        <text>N(omega),N(omega)-dimethyl-L-arginine + pyruvate = 5-(3,3-dimethylguanidino)-2-oxopentanoate + L-alanine</text>
        <dbReference type="Rhea" id="RHEA:77303"/>
        <dbReference type="ChEBI" id="CHEBI:15361"/>
        <dbReference type="ChEBI" id="CHEBI:57972"/>
        <dbReference type="ChEBI" id="CHEBI:58326"/>
        <dbReference type="ChEBI" id="CHEBI:197301"/>
    </reaction>
</comment>
<evidence type="ECO:0000256" key="5">
    <source>
        <dbReference type="ARBA" id="ARBA00013049"/>
    </source>
</evidence>
<dbReference type="InterPro" id="IPR015421">
    <property type="entry name" value="PyrdxlP-dep_Trfase_major"/>
</dbReference>
<comment type="catalytic activity">
    <reaction evidence="33">
        <text>2-oxohexanoate + N(omega),N(omega)-dimethyl-L-arginine = L-2-aminohexanoate + 5-(3,3-dimethylguanidino)-2-oxopentanoate</text>
        <dbReference type="Rhea" id="RHEA:77363"/>
        <dbReference type="ChEBI" id="CHEBI:35177"/>
        <dbReference type="ChEBI" id="CHEBI:58326"/>
        <dbReference type="ChEBI" id="CHEBI:58455"/>
        <dbReference type="ChEBI" id="CHEBI:197301"/>
    </reaction>
</comment>
<evidence type="ECO:0000256" key="32">
    <source>
        <dbReference type="ARBA" id="ARBA00048264"/>
    </source>
</evidence>
<evidence type="ECO:0000256" key="37">
    <source>
        <dbReference type="ARBA" id="ARBA00049480"/>
    </source>
</evidence>
<evidence type="ECO:0000256" key="8">
    <source>
        <dbReference type="ARBA" id="ARBA00022898"/>
    </source>
</evidence>
<dbReference type="VEuPathDB" id="VectorBase:LLOJ004600"/>
<keyword evidence="9" id="KW-0809">Transit peptide</keyword>
<evidence type="ECO:0000256" key="16">
    <source>
        <dbReference type="ARBA" id="ARBA00042611"/>
    </source>
</evidence>
<evidence type="ECO:0000256" key="38">
    <source>
        <dbReference type="ARBA" id="ARBA00058068"/>
    </source>
</evidence>
<comment type="catalytic activity">
    <reaction evidence="32">
        <text>L-ornithine + glyoxylate = 5-amino-2-oxopentanoate + glycine</text>
        <dbReference type="Rhea" id="RHEA:77331"/>
        <dbReference type="ChEBI" id="CHEBI:36655"/>
        <dbReference type="ChEBI" id="CHEBI:46911"/>
        <dbReference type="ChEBI" id="CHEBI:57305"/>
        <dbReference type="ChEBI" id="CHEBI:58802"/>
    </reaction>
</comment>
<evidence type="ECO:0000256" key="17">
    <source>
        <dbReference type="ARBA" id="ARBA00042669"/>
    </source>
</evidence>
<evidence type="ECO:0000256" key="24">
    <source>
        <dbReference type="ARBA" id="ARBA00043777"/>
    </source>
</evidence>
<evidence type="ECO:0000313" key="40">
    <source>
        <dbReference type="EnsemblMetazoa" id="LLOJ004600-PA"/>
    </source>
</evidence>
<comment type="function">
    <text evidence="38">Multifunctional aminotransferase with a broad substrate specificity. Catalyzes the conversion of glyoxylate to glycine using alanine as the amino donor. Catalyzes metabolism of not L- but the D-isomer of D-beta-aminoisobutyric acid to generate 2-methyl-3-oxopropanoate and alanine. Catalyzes the transfer of the amino group from beta-alanine to pyruvate to yield L-alanine and 3-oxopropanoate. Can metabolize NG-monomethyl-L-arginine (NMMA), asymmetric NG,NG-dimethyl-L-arginine (ADMA) and symmetric NG,N'G-dimethyl-L-arginine (SDMA). ADMA is a potent inhibitor of nitric-oxide (NO) synthase, and this activity provides mechanism through which the kidney regulates blood pressure.</text>
</comment>
<reference evidence="39" key="2">
    <citation type="journal article" date="2020" name="BMC">
        <title>Leishmania infection induces a limited differential gene expression in the sand fly midgut.</title>
        <authorList>
            <person name="Coutinho-Abreu I.V."/>
            <person name="Serafim T.D."/>
            <person name="Meneses C."/>
            <person name="Kamhawi S."/>
            <person name="Oliveira F."/>
            <person name="Valenzuela J.G."/>
        </authorList>
    </citation>
    <scope>NUCLEOTIDE SEQUENCE</scope>
    <source>
        <strain evidence="39">Jacobina</strain>
        <tissue evidence="39">Midgut</tissue>
    </source>
</reference>
<evidence type="ECO:0000256" key="28">
    <source>
        <dbReference type="ARBA" id="ARBA00044055"/>
    </source>
</evidence>
<evidence type="ECO:0000256" key="1">
    <source>
        <dbReference type="ARBA" id="ARBA00001933"/>
    </source>
</evidence>
<evidence type="ECO:0000256" key="4">
    <source>
        <dbReference type="ARBA" id="ARBA00011881"/>
    </source>
</evidence>
<evidence type="ECO:0000256" key="6">
    <source>
        <dbReference type="ARBA" id="ARBA00022576"/>
    </source>
</evidence>
<reference evidence="41" key="1">
    <citation type="submission" date="2012-05" db="EMBL/GenBank/DDBJ databases">
        <title>Whole Genome Assembly of Lutzomyia longipalpis.</title>
        <authorList>
            <person name="Richards S."/>
            <person name="Qu C."/>
            <person name="Dillon R."/>
            <person name="Worley K."/>
            <person name="Scherer S."/>
            <person name="Batterton M."/>
            <person name="Taylor A."/>
            <person name="Hawes A."/>
            <person name="Hernandez B."/>
            <person name="Kovar C."/>
            <person name="Mandapat C."/>
            <person name="Pham C."/>
            <person name="Qu C."/>
            <person name="Jing C."/>
            <person name="Bess C."/>
            <person name="Bandaranaike D."/>
            <person name="Ngo D."/>
            <person name="Ongeri F."/>
            <person name="Arias F."/>
            <person name="Lara F."/>
            <person name="Weissenberger G."/>
            <person name="Kamau G."/>
            <person name="Han H."/>
            <person name="Shen H."/>
            <person name="Dinh H."/>
            <person name="Khalil I."/>
            <person name="Jones J."/>
            <person name="Shafer J."/>
            <person name="Jayaseelan J."/>
            <person name="Quiroz J."/>
            <person name="Blankenburg K."/>
            <person name="Nguyen L."/>
            <person name="Jackson L."/>
            <person name="Francisco L."/>
            <person name="Tang L.-Y."/>
            <person name="Pu L.-L."/>
            <person name="Perales L."/>
            <person name="Lorensuhewa L."/>
            <person name="Munidasa M."/>
            <person name="Coyle M."/>
            <person name="Taylor M."/>
            <person name="Puazo M."/>
            <person name="Firestine M."/>
            <person name="Scheel M."/>
            <person name="Javaid M."/>
            <person name="Wang M."/>
            <person name="Li M."/>
            <person name="Tabassum N."/>
            <person name="Saada N."/>
            <person name="Osuji N."/>
            <person name="Aqrawi P."/>
            <person name="Fu Q."/>
            <person name="Thornton R."/>
            <person name="Raj R."/>
            <person name="Goodspeed R."/>
            <person name="Mata R."/>
            <person name="Najjar R."/>
            <person name="Gubbala S."/>
            <person name="Lee S."/>
            <person name="Denson S."/>
            <person name="Patil S."/>
            <person name="Macmil S."/>
            <person name="Qi S."/>
            <person name="Matskevitch T."/>
            <person name="Palculict T."/>
            <person name="Mathew T."/>
            <person name="Vee V."/>
            <person name="Velamala V."/>
            <person name="Korchina V."/>
            <person name="Cai W."/>
            <person name="Liu W."/>
            <person name="Dai W."/>
            <person name="Zou X."/>
            <person name="Zhu Y."/>
            <person name="Zhang Y."/>
            <person name="Wu Y.-Q."/>
            <person name="Xin Y."/>
            <person name="Nazarath L."/>
            <person name="Kovar C."/>
            <person name="Han Y."/>
            <person name="Muzny D."/>
            <person name="Gibbs R."/>
        </authorList>
    </citation>
    <scope>NUCLEOTIDE SEQUENCE [LARGE SCALE GENOMIC DNA]</scope>
    <source>
        <strain evidence="41">Jacobina</strain>
    </source>
</reference>
<comment type="catalytic activity">
    <reaction evidence="27">
        <text>2-oxopentanoate + N(omega),N(omega)-dimethyl-L-arginine = 5-(3,3-dimethylguanidino)-2-oxopentanoate + L-2-aminopentanoate</text>
        <dbReference type="Rhea" id="RHEA:77359"/>
        <dbReference type="ChEBI" id="CHEBI:28644"/>
        <dbReference type="ChEBI" id="CHEBI:58326"/>
        <dbReference type="ChEBI" id="CHEBI:58441"/>
        <dbReference type="ChEBI" id="CHEBI:197301"/>
    </reaction>
</comment>
<dbReference type="InterPro" id="IPR015424">
    <property type="entry name" value="PyrdxlP-dep_Trfase"/>
</dbReference>
<accession>A0A1B0CJ99</accession>
<evidence type="ECO:0000256" key="15">
    <source>
        <dbReference type="ARBA" id="ARBA00041845"/>
    </source>
</evidence>
<dbReference type="VEuPathDB" id="VectorBase:LLONM1_001743"/>
<evidence type="ECO:0000256" key="35">
    <source>
        <dbReference type="ARBA" id="ARBA00048760"/>
    </source>
</evidence>
<evidence type="ECO:0000256" key="21">
    <source>
        <dbReference type="ARBA" id="ARBA00043749"/>
    </source>
</evidence>
<dbReference type="Gene3D" id="3.40.640.10">
    <property type="entry name" value="Type I PLP-dependent aspartate aminotransferase-like (Major domain)"/>
    <property type="match status" value="2"/>
</dbReference>
<keyword evidence="41" id="KW-1185">Reference proteome</keyword>
<comment type="catalytic activity">
    <reaction evidence="37">
        <text>N(omega),N('omega)-dimethyl-L-arginine + glyoxylate = 5-(3,3'-dimethylguanidino)-2-oxopentanoate + glycine</text>
        <dbReference type="Rhea" id="RHEA:77315"/>
        <dbReference type="ChEBI" id="CHEBI:36655"/>
        <dbReference type="ChEBI" id="CHEBI:57305"/>
        <dbReference type="ChEBI" id="CHEBI:197308"/>
        <dbReference type="ChEBI" id="CHEBI:197310"/>
    </reaction>
</comment>
<keyword evidence="8" id="KW-0663">Pyridoxal phosphate</keyword>
<evidence type="ECO:0000256" key="14">
    <source>
        <dbReference type="ARBA" id="ARBA00041662"/>
    </source>
</evidence>
<protein>
    <recommendedName>
        <fullName evidence="13">Alanine--glyoxylate aminotransferase 2, mitochondrial</fullName>
        <ecNumber evidence="28">2.6.1.18</ecNumber>
        <ecNumber evidence="12">2.6.1.40</ecNumber>
        <ecNumber evidence="5">2.6.1.44</ecNumber>
    </recommendedName>
    <alternativeName>
        <fullName evidence="14">(R)-3-amino-2-methylpropionate--pyruvate transaminase</fullName>
    </alternativeName>
    <alternativeName>
        <fullName evidence="16">Beta-ALAAT II</fullName>
    </alternativeName>
    <alternativeName>
        <fullName evidence="17">Beta-alanine-pyruvate aminotransferase</fullName>
    </alternativeName>
    <alternativeName>
        <fullName evidence="30">D-3-aminoisobutyrate-pyruvate aminotransferase</fullName>
    </alternativeName>
    <alternativeName>
        <fullName evidence="15">D-AIBAT</fullName>
    </alternativeName>
    <alternativeName>
        <fullName evidence="29">D-beta-aminoisobutyrate-pyruvate aminotransferase</fullName>
    </alternativeName>
</protein>
<dbReference type="EMBL" id="AJWK01014365">
    <property type="status" value="NOT_ANNOTATED_CDS"/>
    <property type="molecule type" value="Genomic_DNA"/>
</dbReference>
<evidence type="ECO:0000256" key="29">
    <source>
        <dbReference type="ARBA" id="ARBA00044257"/>
    </source>
</evidence>
<comment type="catalytic activity">
    <reaction evidence="23">
        <text>N(omega)-methyl-L-arginine + pyruvate = 5-(3-methylguanidino)-2-oxopentanoate + L-alanine</text>
        <dbReference type="Rhea" id="RHEA:77319"/>
        <dbReference type="ChEBI" id="CHEBI:15361"/>
        <dbReference type="ChEBI" id="CHEBI:57972"/>
        <dbReference type="ChEBI" id="CHEBI:114953"/>
        <dbReference type="ChEBI" id="CHEBI:197314"/>
    </reaction>
</comment>
<comment type="catalytic activity">
    <reaction evidence="36">
        <text>oxaloacetate + L-alanine = L-aspartate + pyruvate</text>
        <dbReference type="Rhea" id="RHEA:77347"/>
        <dbReference type="ChEBI" id="CHEBI:15361"/>
        <dbReference type="ChEBI" id="CHEBI:16452"/>
        <dbReference type="ChEBI" id="CHEBI:29991"/>
        <dbReference type="ChEBI" id="CHEBI:57972"/>
    </reaction>
</comment>
<dbReference type="Proteomes" id="UP000092461">
    <property type="component" value="Unassembled WGS sequence"/>
</dbReference>
<dbReference type="PANTHER" id="PTHR45688">
    <property type="match status" value="1"/>
</dbReference>
<comment type="catalytic activity">
    <reaction evidence="22">
        <text>2-oxobutanoate + L-alanine = (2S)-2-aminobutanoate + pyruvate</text>
        <dbReference type="Rhea" id="RHEA:77355"/>
        <dbReference type="ChEBI" id="CHEBI:15361"/>
        <dbReference type="ChEBI" id="CHEBI:16763"/>
        <dbReference type="ChEBI" id="CHEBI:57972"/>
        <dbReference type="ChEBI" id="CHEBI:74359"/>
        <dbReference type="EC" id="2.6.1.44"/>
    </reaction>
</comment>
<dbReference type="SUPFAM" id="SSF53383">
    <property type="entry name" value="PLP-dependent transferases"/>
    <property type="match status" value="2"/>
</dbReference>
<evidence type="ECO:0000256" key="22">
    <source>
        <dbReference type="ARBA" id="ARBA00043751"/>
    </source>
</evidence>
<dbReference type="EC" id="2.6.1.18" evidence="28"/>
<dbReference type="EnsemblMetazoa" id="LLOJ004600-RA">
    <property type="protein sequence ID" value="LLOJ004600-PA"/>
    <property type="gene ID" value="LLOJ004600"/>
</dbReference>
<comment type="catalytic activity">
    <reaction evidence="19">
        <text>(2S)-2-aminobutanoate + glyoxylate = 2-oxobutanoate + glycine</text>
        <dbReference type="Rhea" id="RHEA:77339"/>
        <dbReference type="ChEBI" id="CHEBI:16763"/>
        <dbReference type="ChEBI" id="CHEBI:36655"/>
        <dbReference type="ChEBI" id="CHEBI:57305"/>
        <dbReference type="ChEBI" id="CHEBI:74359"/>
    </reaction>
</comment>
<dbReference type="EMBL" id="AJWK01014364">
    <property type="status" value="NOT_ANNOTATED_CDS"/>
    <property type="molecule type" value="Genomic_DNA"/>
</dbReference>
<dbReference type="GO" id="GO:0047305">
    <property type="term" value="F:(R)-3-amino-2-methylpropionate-pyruvate transaminase activity"/>
    <property type="evidence" value="ECO:0007669"/>
    <property type="project" value="UniProtKB-EC"/>
</dbReference>
<comment type="similarity">
    <text evidence="3">Belongs to the class-III pyridoxal-phosphate-dependent aminotransferase family.</text>
</comment>
<evidence type="ECO:0000256" key="2">
    <source>
        <dbReference type="ARBA" id="ARBA00004173"/>
    </source>
</evidence>
<evidence type="ECO:0000256" key="18">
    <source>
        <dbReference type="ARBA" id="ARBA00043669"/>
    </source>
</evidence>
<dbReference type="GO" id="GO:0019481">
    <property type="term" value="P:L-alanine catabolic process, by transamination"/>
    <property type="evidence" value="ECO:0007669"/>
    <property type="project" value="TreeGrafter"/>
</dbReference>
<evidence type="ECO:0000256" key="34">
    <source>
        <dbReference type="ARBA" id="ARBA00048560"/>
    </source>
</evidence>
<comment type="catalytic activity">
    <reaction evidence="25">
        <text>N(omega),N('omega)-dimethyl-L-arginine + pyruvate = 5-(3,3'-dimethylguanidino)-2-oxopentanoate + L-alanine</text>
        <dbReference type="Rhea" id="RHEA:77307"/>
        <dbReference type="ChEBI" id="CHEBI:15361"/>
        <dbReference type="ChEBI" id="CHEBI:57972"/>
        <dbReference type="ChEBI" id="CHEBI:197308"/>
        <dbReference type="ChEBI" id="CHEBI:197310"/>
    </reaction>
</comment>
<dbReference type="AlphaFoldDB" id="A0A1B0CJ99"/>
<dbReference type="InterPro" id="IPR049704">
    <property type="entry name" value="Aminotrans_3_PPA_site"/>
</dbReference>
<dbReference type="CDD" id="cd00610">
    <property type="entry name" value="OAT_like"/>
    <property type="match status" value="1"/>
</dbReference>
<dbReference type="PANTHER" id="PTHR45688:SF3">
    <property type="entry name" value="ALANINE--GLYOXYLATE AMINOTRANSFERASE 2, MITOCHONDRIAL"/>
    <property type="match status" value="1"/>
</dbReference>
<evidence type="ECO:0000256" key="25">
    <source>
        <dbReference type="ARBA" id="ARBA00043798"/>
    </source>
</evidence>
<evidence type="ECO:0000256" key="10">
    <source>
        <dbReference type="ARBA" id="ARBA00023128"/>
    </source>
</evidence>
<dbReference type="GO" id="GO:0008453">
    <property type="term" value="F:alanine-glyoxylate transaminase activity"/>
    <property type="evidence" value="ECO:0007669"/>
    <property type="project" value="UniProtKB-EC"/>
</dbReference>
<reference evidence="40" key="3">
    <citation type="submission" date="2020-05" db="UniProtKB">
        <authorList>
            <consortium name="EnsemblMetazoa"/>
        </authorList>
    </citation>
    <scope>IDENTIFICATION</scope>
    <source>
        <strain evidence="40">Jacobina</strain>
    </source>
</reference>
<comment type="catalytic activity">
    <reaction evidence="21">
        <text>N(omega),N(omega)-dimethyl-L-arginine + oxaloacetate = 5-(3,3-dimethylguanidino)-2-oxopentanoate + L-aspartate</text>
        <dbReference type="Rhea" id="RHEA:77343"/>
        <dbReference type="ChEBI" id="CHEBI:16452"/>
        <dbReference type="ChEBI" id="CHEBI:29991"/>
        <dbReference type="ChEBI" id="CHEBI:58326"/>
        <dbReference type="ChEBI" id="CHEBI:197301"/>
    </reaction>
</comment>
<dbReference type="GO" id="GO:0016223">
    <property type="term" value="F:beta-alanine:pyruvate transaminase activity"/>
    <property type="evidence" value="ECO:0007669"/>
    <property type="project" value="UniProtKB-EC"/>
</dbReference>
<dbReference type="FunFam" id="3.40.640.10:FF:000055">
    <property type="entry name" value="Alanine--glyoxylate aminotransferase 2, mitochondrial"/>
    <property type="match status" value="1"/>
</dbReference>
<evidence type="ECO:0000256" key="20">
    <source>
        <dbReference type="ARBA" id="ARBA00043726"/>
    </source>
</evidence>
<evidence type="ECO:0000256" key="36">
    <source>
        <dbReference type="ARBA" id="ARBA00048916"/>
    </source>
</evidence>
<dbReference type="VEuPathDB" id="VectorBase:LLONM1_005275"/>
<organism evidence="40 41">
    <name type="scientific">Lutzomyia longipalpis</name>
    <name type="common">Sand fly</name>
    <dbReference type="NCBI Taxonomy" id="7200"/>
    <lineage>
        <taxon>Eukaryota</taxon>
        <taxon>Metazoa</taxon>
        <taxon>Ecdysozoa</taxon>
        <taxon>Arthropoda</taxon>
        <taxon>Hexapoda</taxon>
        <taxon>Insecta</taxon>
        <taxon>Pterygota</taxon>
        <taxon>Neoptera</taxon>
        <taxon>Endopterygota</taxon>
        <taxon>Diptera</taxon>
        <taxon>Nematocera</taxon>
        <taxon>Psychodoidea</taxon>
        <taxon>Psychodidae</taxon>
        <taxon>Lutzomyia</taxon>
        <taxon>Lutzomyia</taxon>
    </lineage>
</organism>
<proteinExistence type="inferred from homology"/>
<evidence type="ECO:0000256" key="9">
    <source>
        <dbReference type="ARBA" id="ARBA00022946"/>
    </source>
</evidence>
<comment type="catalytic activity">
    <reaction evidence="24">
        <text>L-ornithine + pyruvate = 5-amino-2-oxopentanoate + L-alanine</text>
        <dbReference type="Rhea" id="RHEA:77327"/>
        <dbReference type="ChEBI" id="CHEBI:15361"/>
        <dbReference type="ChEBI" id="CHEBI:46911"/>
        <dbReference type="ChEBI" id="CHEBI:57972"/>
        <dbReference type="ChEBI" id="CHEBI:58802"/>
    </reaction>
</comment>
<comment type="subunit">
    <text evidence="4">Homotetramer.</text>
</comment>
<dbReference type="GO" id="GO:0005739">
    <property type="term" value="C:mitochondrion"/>
    <property type="evidence" value="ECO:0007669"/>
    <property type="project" value="UniProtKB-SubCell"/>
</dbReference>
<comment type="catalytic activity">
    <reaction evidence="20">
        <text>(R)-3-amino-2-methylpropanoate + pyruvate = 2-methyl-3-oxopropanoate + L-alanine</text>
        <dbReference type="Rhea" id="RHEA:18393"/>
        <dbReference type="ChEBI" id="CHEBI:15361"/>
        <dbReference type="ChEBI" id="CHEBI:57700"/>
        <dbReference type="ChEBI" id="CHEBI:57731"/>
        <dbReference type="ChEBI" id="CHEBI:57972"/>
        <dbReference type="EC" id="2.6.1.40"/>
    </reaction>
    <physiologicalReaction direction="left-to-right" evidence="20">
        <dbReference type="Rhea" id="RHEA:18394"/>
    </physiologicalReaction>
</comment>
<evidence type="ECO:0000256" key="13">
    <source>
        <dbReference type="ARBA" id="ARBA00039862"/>
    </source>
</evidence>
<evidence type="ECO:0000256" key="26">
    <source>
        <dbReference type="ARBA" id="ARBA00043825"/>
    </source>
</evidence>
<name>A0A1B0CJ99_LUTLO</name>
<comment type="catalytic activity">
    <reaction evidence="35">
        <text>N(omega)-methyl-L-arginine + glyoxylate = 5-(3-methylguanidino)-2-oxopentanoate + glycine</text>
        <dbReference type="Rhea" id="RHEA:77323"/>
        <dbReference type="ChEBI" id="CHEBI:36655"/>
        <dbReference type="ChEBI" id="CHEBI:57305"/>
        <dbReference type="ChEBI" id="CHEBI:114953"/>
        <dbReference type="ChEBI" id="CHEBI:197314"/>
    </reaction>
</comment>
<evidence type="ECO:0000256" key="19">
    <source>
        <dbReference type="ARBA" id="ARBA00043679"/>
    </source>
</evidence>